<proteinExistence type="predicted"/>
<feature type="compositionally biased region" description="Low complexity" evidence="1">
    <location>
        <begin position="142"/>
        <end position="153"/>
    </location>
</feature>
<evidence type="ECO:0000313" key="3">
    <source>
        <dbReference type="Proteomes" id="UP000675940"/>
    </source>
</evidence>
<dbReference type="RefSeq" id="WP_209358482.1">
    <property type="nucleotide sequence ID" value="NZ_JAGISH010000001.1"/>
</dbReference>
<comment type="caution">
    <text evidence="2">The sequence shown here is derived from an EMBL/GenBank/DDBJ whole genome shotgun (WGS) entry which is preliminary data.</text>
</comment>
<dbReference type="EMBL" id="JAGISH010000001">
    <property type="protein sequence ID" value="MBP0481067.1"/>
    <property type="molecule type" value="Genomic_DNA"/>
</dbReference>
<accession>A0A940RZK0</accession>
<evidence type="ECO:0000256" key="1">
    <source>
        <dbReference type="SAM" id="MobiDB-lite"/>
    </source>
</evidence>
<gene>
    <name evidence="2" type="ORF">J5474_00980</name>
</gene>
<feature type="region of interest" description="Disordered" evidence="1">
    <location>
        <begin position="139"/>
        <end position="175"/>
    </location>
</feature>
<dbReference type="Proteomes" id="UP000675940">
    <property type="component" value="Unassembled WGS sequence"/>
</dbReference>
<organism evidence="2 3">
    <name type="scientific">Sagittula salina</name>
    <dbReference type="NCBI Taxonomy" id="2820268"/>
    <lineage>
        <taxon>Bacteria</taxon>
        <taxon>Pseudomonadati</taxon>
        <taxon>Pseudomonadota</taxon>
        <taxon>Alphaproteobacteria</taxon>
        <taxon>Rhodobacterales</taxon>
        <taxon>Roseobacteraceae</taxon>
        <taxon>Sagittula</taxon>
    </lineage>
</organism>
<evidence type="ECO:0000313" key="2">
    <source>
        <dbReference type="EMBL" id="MBP0481067.1"/>
    </source>
</evidence>
<name>A0A940RZK0_9RHOB</name>
<protein>
    <submittedName>
        <fullName evidence="2">Uncharacterized protein</fullName>
    </submittedName>
</protein>
<reference evidence="2" key="1">
    <citation type="submission" date="2021-03" db="EMBL/GenBank/DDBJ databases">
        <title>Sagittula salina sp. nov. strain M10.9X isolated from the marine waste.</title>
        <authorList>
            <person name="Satari L."/>
            <person name="Molina-Menor E."/>
            <person name="Vidal-Verdu A."/>
            <person name="Pascual J."/>
            <person name="Pereto J."/>
            <person name="Porcar M."/>
        </authorList>
    </citation>
    <scope>NUCLEOTIDE SEQUENCE</scope>
    <source>
        <strain evidence="2">M10.9X</strain>
    </source>
</reference>
<keyword evidence="3" id="KW-1185">Reference proteome</keyword>
<sequence length="254" mass="27302">MTAIVQFVFEGQPTVALPRLLDLLREGLRQSDREAGRIASVTLSGLTFEAPGLRLSLSMVLSGTETIVRVALDLDDVHGEVARLAPLAWQLAKAVDAHSVIWHDTTLRIPRAAFVAGLAAQFEGTGTPMQADRIATAKPVAPRRVTTSRVSPRPVSPRPAMPRSVTQARTNRRSDRPYDAHVTAFEQNVATELRRAPTPGEMALLRAEYEPEKNRMSVLTTGAGAALQSAELRAASLVICVTSLVLASGANNLV</sequence>
<dbReference type="AlphaFoldDB" id="A0A940RZK0"/>